<protein>
    <submittedName>
        <fullName evidence="1">DUF1642 domain-containing protein</fullName>
    </submittedName>
</protein>
<sequence length="189" mass="21864">MTQKFKVGDRVRVVDNQKITIGKIDVITNYDERCRIITNNEIFWTDIKCLAPAPALVKVPAVVDKFLKTDADGYTIYDRMAQLIVVNDGDHYYLEESAVENEVLSREEALEVINYAHEAKCEDLLQLINGYEVEKEPLYYVRLPHFGYVTNRMDYTLSQSKTDAIALTESRIKAIDERYWQFAVPEEGK</sequence>
<accession>A0A842D402</accession>
<evidence type="ECO:0000313" key="1">
    <source>
        <dbReference type="EMBL" id="MBC2004657.1"/>
    </source>
</evidence>
<comment type="caution">
    <text evidence="1">The sequence shown here is derived from an EMBL/GenBank/DDBJ whole genome shotgun (WGS) entry which is preliminary data.</text>
</comment>
<organism evidence="1 2">
    <name type="scientific">Listeria booriae</name>
    <dbReference type="NCBI Taxonomy" id="1552123"/>
    <lineage>
        <taxon>Bacteria</taxon>
        <taxon>Bacillati</taxon>
        <taxon>Bacillota</taxon>
        <taxon>Bacilli</taxon>
        <taxon>Bacillales</taxon>
        <taxon>Listeriaceae</taxon>
        <taxon>Listeria</taxon>
    </lineage>
</organism>
<dbReference type="EMBL" id="JAARWW010000005">
    <property type="protein sequence ID" value="MBC2004657.1"/>
    <property type="molecule type" value="Genomic_DNA"/>
</dbReference>
<evidence type="ECO:0000313" key="2">
    <source>
        <dbReference type="Proteomes" id="UP000546806"/>
    </source>
</evidence>
<name>A0A842D402_9LIST</name>
<dbReference type="Pfam" id="PF07852">
    <property type="entry name" value="DUF1642"/>
    <property type="match status" value="1"/>
</dbReference>
<dbReference type="Proteomes" id="UP000546806">
    <property type="component" value="Unassembled WGS sequence"/>
</dbReference>
<proteinExistence type="predicted"/>
<gene>
    <name evidence="1" type="ORF">HCA78_12810</name>
</gene>
<dbReference type="RefSeq" id="WP_185533666.1">
    <property type="nucleotide sequence ID" value="NZ_JAARWW010000005.1"/>
</dbReference>
<dbReference type="InterPro" id="IPR012865">
    <property type="entry name" value="DUF1642"/>
</dbReference>
<reference evidence="1 2" key="1">
    <citation type="submission" date="2020-03" db="EMBL/GenBank/DDBJ databases">
        <title>Soil Listeria distribution.</title>
        <authorList>
            <person name="Liao J."/>
            <person name="Wiedmann M."/>
        </authorList>
    </citation>
    <scope>NUCLEOTIDE SEQUENCE [LARGE SCALE GENOMIC DNA]</scope>
    <source>
        <strain evidence="1 2">FSL L7-0435</strain>
    </source>
</reference>
<dbReference type="AlphaFoldDB" id="A0A842D402"/>